<keyword evidence="2" id="KW-1185">Reference proteome</keyword>
<comment type="caution">
    <text evidence="1">The sequence shown here is derived from an EMBL/GenBank/DDBJ whole genome shotgun (WGS) entry which is preliminary data.</text>
</comment>
<dbReference type="Proteomes" id="UP001056120">
    <property type="component" value="Linkage Group LG01"/>
</dbReference>
<organism evidence="1 2">
    <name type="scientific">Smallanthus sonchifolius</name>
    <dbReference type="NCBI Taxonomy" id="185202"/>
    <lineage>
        <taxon>Eukaryota</taxon>
        <taxon>Viridiplantae</taxon>
        <taxon>Streptophyta</taxon>
        <taxon>Embryophyta</taxon>
        <taxon>Tracheophyta</taxon>
        <taxon>Spermatophyta</taxon>
        <taxon>Magnoliopsida</taxon>
        <taxon>eudicotyledons</taxon>
        <taxon>Gunneridae</taxon>
        <taxon>Pentapetalae</taxon>
        <taxon>asterids</taxon>
        <taxon>campanulids</taxon>
        <taxon>Asterales</taxon>
        <taxon>Asteraceae</taxon>
        <taxon>Asteroideae</taxon>
        <taxon>Heliantheae alliance</taxon>
        <taxon>Millerieae</taxon>
        <taxon>Smallanthus</taxon>
    </lineage>
</organism>
<gene>
    <name evidence="1" type="ORF">L1987_00341</name>
</gene>
<evidence type="ECO:0000313" key="1">
    <source>
        <dbReference type="EMBL" id="KAI3826295.1"/>
    </source>
</evidence>
<sequence>MQNRSHEKLGSPSEKKVWGRNGGGGCRSPKLDLKLHLSPPRAHQPMIESQNQLVSPTSSCLSSELVFDDTGLQYSTSPETTTMMLVGCPRCLMYIMLAEDYLKCPKCKSTVLLDVIHDNVRRTNKS</sequence>
<reference evidence="1 2" key="2">
    <citation type="journal article" date="2022" name="Mol. Ecol. Resour.">
        <title>The genomes of chicory, endive, great burdock and yacon provide insights into Asteraceae paleo-polyploidization history and plant inulin production.</title>
        <authorList>
            <person name="Fan W."/>
            <person name="Wang S."/>
            <person name="Wang H."/>
            <person name="Wang A."/>
            <person name="Jiang F."/>
            <person name="Liu H."/>
            <person name="Zhao H."/>
            <person name="Xu D."/>
            <person name="Zhang Y."/>
        </authorList>
    </citation>
    <scope>NUCLEOTIDE SEQUENCE [LARGE SCALE GENOMIC DNA]</scope>
    <source>
        <strain evidence="2">cv. Yunnan</strain>
        <tissue evidence="1">Leaves</tissue>
    </source>
</reference>
<proteinExistence type="predicted"/>
<name>A0ACB9K269_9ASTR</name>
<protein>
    <submittedName>
        <fullName evidence="1">Uncharacterized protein</fullName>
    </submittedName>
</protein>
<dbReference type="EMBL" id="CM042018">
    <property type="protein sequence ID" value="KAI3826295.1"/>
    <property type="molecule type" value="Genomic_DNA"/>
</dbReference>
<accession>A0ACB9K269</accession>
<reference evidence="2" key="1">
    <citation type="journal article" date="2022" name="Mol. Ecol. Resour.">
        <title>The genomes of chicory, endive, great burdock and yacon provide insights into Asteraceae palaeo-polyploidization history and plant inulin production.</title>
        <authorList>
            <person name="Fan W."/>
            <person name="Wang S."/>
            <person name="Wang H."/>
            <person name="Wang A."/>
            <person name="Jiang F."/>
            <person name="Liu H."/>
            <person name="Zhao H."/>
            <person name="Xu D."/>
            <person name="Zhang Y."/>
        </authorList>
    </citation>
    <scope>NUCLEOTIDE SEQUENCE [LARGE SCALE GENOMIC DNA]</scope>
    <source>
        <strain evidence="2">cv. Yunnan</strain>
    </source>
</reference>
<evidence type="ECO:0000313" key="2">
    <source>
        <dbReference type="Proteomes" id="UP001056120"/>
    </source>
</evidence>